<comment type="caution">
    <text evidence="2">The sequence shown here is derived from an EMBL/GenBank/DDBJ whole genome shotgun (WGS) entry which is preliminary data.</text>
</comment>
<evidence type="ECO:0000259" key="1">
    <source>
        <dbReference type="PROSITE" id="PS51186"/>
    </source>
</evidence>
<gene>
    <name evidence="2" type="ORF">JOE69_001102</name>
</gene>
<protein>
    <submittedName>
        <fullName evidence="2">GNAT superfamily N-acetyltransferase</fullName>
    </submittedName>
</protein>
<keyword evidence="3" id="KW-1185">Reference proteome</keyword>
<evidence type="ECO:0000313" key="2">
    <source>
        <dbReference type="EMBL" id="MDR6268864.1"/>
    </source>
</evidence>
<proteinExistence type="predicted"/>
<dbReference type="EMBL" id="JAVDQF010000001">
    <property type="protein sequence ID" value="MDR6268864.1"/>
    <property type="molecule type" value="Genomic_DNA"/>
</dbReference>
<feature type="domain" description="N-acetyltransferase" evidence="1">
    <location>
        <begin position="129"/>
        <end position="268"/>
    </location>
</feature>
<dbReference type="PROSITE" id="PS51186">
    <property type="entry name" value="GNAT"/>
    <property type="match status" value="1"/>
</dbReference>
<reference evidence="2 3" key="1">
    <citation type="submission" date="2023-07" db="EMBL/GenBank/DDBJ databases">
        <title>Sequencing the genomes of 1000 actinobacteria strains.</title>
        <authorList>
            <person name="Klenk H.-P."/>
        </authorList>
    </citation>
    <scope>NUCLEOTIDE SEQUENCE [LARGE SCALE GENOMIC DNA]</scope>
    <source>
        <strain evidence="2 3">DSM 14555</strain>
    </source>
</reference>
<dbReference type="InterPro" id="IPR000182">
    <property type="entry name" value="GNAT_dom"/>
</dbReference>
<dbReference type="SUPFAM" id="SSF55729">
    <property type="entry name" value="Acyl-CoA N-acyltransferases (Nat)"/>
    <property type="match status" value="1"/>
</dbReference>
<organism evidence="2 3">
    <name type="scientific">Arthrobacter russicus</name>
    <dbReference type="NCBI Taxonomy" id="172040"/>
    <lineage>
        <taxon>Bacteria</taxon>
        <taxon>Bacillati</taxon>
        <taxon>Actinomycetota</taxon>
        <taxon>Actinomycetes</taxon>
        <taxon>Micrococcales</taxon>
        <taxon>Micrococcaceae</taxon>
        <taxon>Arthrobacter</taxon>
    </lineage>
</organism>
<evidence type="ECO:0000313" key="3">
    <source>
        <dbReference type="Proteomes" id="UP001185069"/>
    </source>
</evidence>
<dbReference type="CDD" id="cd04301">
    <property type="entry name" value="NAT_SF"/>
    <property type="match status" value="1"/>
</dbReference>
<dbReference type="Gene3D" id="3.40.630.30">
    <property type="match status" value="1"/>
</dbReference>
<dbReference type="Proteomes" id="UP001185069">
    <property type="component" value="Unassembled WGS sequence"/>
</dbReference>
<accession>A0ABU1J8W9</accession>
<dbReference type="InterPro" id="IPR016181">
    <property type="entry name" value="Acyl_CoA_acyltransferase"/>
</dbReference>
<sequence length="268" mass="29252">MDELHQGAELAEATMMAQFALQAPAEIKAARGIALTQIAGATILSTREDPTGYWSKAVGFVEPVNEQLIDEVIDFYRSEGNARAVIQVPPWAMPDDWSEIASKHRLSQGTSIVKLIRRVDEIAPASTELRIGEIDPSQAEEWAKTVLEGFGMSGLDLEQIVARFGNLEGHHMYAAWDGDRMVAGGALTIHKSVGYGSTAATLPQYRGQGAQSALIALGDRAAQEKGCQWSVTDTGMPAEGDTSNPSYNNLRRSGFDILYQRRNWIWTA</sequence>
<dbReference type="RefSeq" id="WP_309796766.1">
    <property type="nucleotide sequence ID" value="NZ_BAAAHY010000006.1"/>
</dbReference>
<dbReference type="Pfam" id="PF00583">
    <property type="entry name" value="Acetyltransf_1"/>
    <property type="match status" value="1"/>
</dbReference>
<name>A0ABU1J8W9_9MICC</name>